<gene>
    <name evidence="1" type="ORF">BO79DRAFT_253229</name>
</gene>
<name>A0ACD1IJM8_9EURO</name>
<dbReference type="Proteomes" id="UP000249748">
    <property type="component" value="Unassembled WGS sequence"/>
</dbReference>
<organism evidence="1 2">
    <name type="scientific">Aspergillus costaricaensis CBS 115574</name>
    <dbReference type="NCBI Taxonomy" id="1448317"/>
    <lineage>
        <taxon>Eukaryota</taxon>
        <taxon>Fungi</taxon>
        <taxon>Dikarya</taxon>
        <taxon>Ascomycota</taxon>
        <taxon>Pezizomycotina</taxon>
        <taxon>Eurotiomycetes</taxon>
        <taxon>Eurotiomycetidae</taxon>
        <taxon>Eurotiales</taxon>
        <taxon>Aspergillaceae</taxon>
        <taxon>Aspergillus</taxon>
        <taxon>Aspergillus subgen. Circumdati</taxon>
    </lineage>
</organism>
<evidence type="ECO:0000313" key="1">
    <source>
        <dbReference type="EMBL" id="RAK90449.1"/>
    </source>
</evidence>
<keyword evidence="2" id="KW-1185">Reference proteome</keyword>
<accession>A0ACD1IJM8</accession>
<protein>
    <submittedName>
        <fullName evidence="1">Uncharacterized protein</fullName>
    </submittedName>
</protein>
<evidence type="ECO:0000313" key="2">
    <source>
        <dbReference type="Proteomes" id="UP000249748"/>
    </source>
</evidence>
<sequence length="200" mass="22393">MVDDRILAETEGSFDSVTTKYGPIASMTRNQFFALLAHYCNPHQEVWDADAAQLAFGSSLSIRDNRDNAMFLSQPLLRRLMLEVPSSATAAGQDSSGHFHHRKMFLESKTLDEGREIVRKALLDKMTRSFRLIPEDGEADVDAPLHTYRVESLLAVELCNWISREFQADVTVMEVMGGATVAMMGMMVAGRSKLAHPQWL</sequence>
<dbReference type="EMBL" id="KZ824544">
    <property type="protein sequence ID" value="RAK90449.1"/>
    <property type="molecule type" value="Genomic_DNA"/>
</dbReference>
<reference evidence="1" key="1">
    <citation type="submission" date="2018-02" db="EMBL/GenBank/DDBJ databases">
        <title>The genomes of Aspergillus section Nigri reveals drivers in fungal speciation.</title>
        <authorList>
            <consortium name="DOE Joint Genome Institute"/>
            <person name="Vesth T.C."/>
            <person name="Nybo J."/>
            <person name="Theobald S."/>
            <person name="Brandl J."/>
            <person name="Frisvad J.C."/>
            <person name="Nielsen K.F."/>
            <person name="Lyhne E.K."/>
            <person name="Kogle M.E."/>
            <person name="Kuo A."/>
            <person name="Riley R."/>
            <person name="Clum A."/>
            <person name="Nolan M."/>
            <person name="Lipzen A."/>
            <person name="Salamov A."/>
            <person name="Henrissat B."/>
            <person name="Wiebenga A."/>
            <person name="De vries R.P."/>
            <person name="Grigoriev I.V."/>
            <person name="Mortensen U.H."/>
            <person name="Andersen M.R."/>
            <person name="Baker S.E."/>
        </authorList>
    </citation>
    <scope>NUCLEOTIDE SEQUENCE</scope>
    <source>
        <strain evidence="1">CBS 115574</strain>
    </source>
</reference>
<proteinExistence type="predicted"/>